<organism evidence="2 3">
    <name type="scientific">Gemmata palustris</name>
    <dbReference type="NCBI Taxonomy" id="2822762"/>
    <lineage>
        <taxon>Bacteria</taxon>
        <taxon>Pseudomonadati</taxon>
        <taxon>Planctomycetota</taxon>
        <taxon>Planctomycetia</taxon>
        <taxon>Gemmatales</taxon>
        <taxon>Gemmataceae</taxon>
        <taxon>Gemmata</taxon>
    </lineage>
</organism>
<dbReference type="EMBL" id="JAGKQQ010000001">
    <property type="protein sequence ID" value="MBP3957894.1"/>
    <property type="molecule type" value="Genomic_DNA"/>
</dbReference>
<gene>
    <name evidence="2" type="ORF">J8F10_21785</name>
</gene>
<proteinExistence type="predicted"/>
<accession>A0ABS5BVZ9</accession>
<protein>
    <recommendedName>
        <fullName evidence="4">Thioredoxin domain-containing protein</fullName>
    </recommendedName>
</protein>
<reference evidence="2 3" key="1">
    <citation type="submission" date="2021-04" db="EMBL/GenBank/DDBJ databases">
        <authorList>
            <person name="Ivanova A."/>
        </authorList>
    </citation>
    <scope>NUCLEOTIDE SEQUENCE [LARGE SCALE GENOMIC DNA]</scope>
    <source>
        <strain evidence="2 3">G18</strain>
    </source>
</reference>
<dbReference type="Proteomes" id="UP000676565">
    <property type="component" value="Unassembled WGS sequence"/>
</dbReference>
<keyword evidence="3" id="KW-1185">Reference proteome</keyword>
<evidence type="ECO:0008006" key="4">
    <source>
        <dbReference type="Google" id="ProtNLM"/>
    </source>
</evidence>
<sequence>MTRLLLCLSLTCALALPLRAADPCVSGTPVGKRPGPYSFLVATGPQRGQQTCYICEQHEGNKPAVVVFARTTSDPLGKLIAKLDSEALGKKDSGCKVWMTLLADKADLDTLAKWAQKQGVKSAPVGVYEDEDGPPSYKLHKDADVTVLLFVKQKVVANFAFREGELDDKAIESVLKAMPPLFEGKQAERTAPVPQP</sequence>
<evidence type="ECO:0000313" key="3">
    <source>
        <dbReference type="Proteomes" id="UP000676565"/>
    </source>
</evidence>
<comment type="caution">
    <text evidence="2">The sequence shown here is derived from an EMBL/GenBank/DDBJ whole genome shotgun (WGS) entry which is preliminary data.</text>
</comment>
<evidence type="ECO:0000313" key="2">
    <source>
        <dbReference type="EMBL" id="MBP3957894.1"/>
    </source>
</evidence>
<feature type="chain" id="PRO_5047448041" description="Thioredoxin domain-containing protein" evidence="1">
    <location>
        <begin position="21"/>
        <end position="196"/>
    </location>
</feature>
<evidence type="ECO:0000256" key="1">
    <source>
        <dbReference type="SAM" id="SignalP"/>
    </source>
</evidence>
<name>A0ABS5BVZ9_9BACT</name>
<dbReference type="RefSeq" id="WP_210657384.1">
    <property type="nucleotide sequence ID" value="NZ_JAGKQQ010000001.1"/>
</dbReference>
<feature type="signal peptide" evidence="1">
    <location>
        <begin position="1"/>
        <end position="20"/>
    </location>
</feature>
<keyword evidence="1" id="KW-0732">Signal</keyword>